<dbReference type="RefSeq" id="XP_007924513.1">
    <property type="nucleotide sequence ID" value="XM_007926322.1"/>
</dbReference>
<protein>
    <submittedName>
        <fullName evidence="1">Uncharacterized protein</fullName>
    </submittedName>
</protein>
<evidence type="ECO:0000313" key="2">
    <source>
        <dbReference type="Proteomes" id="UP000016932"/>
    </source>
</evidence>
<accession>M2ZY62</accession>
<dbReference type="EMBL" id="KB446557">
    <property type="protein sequence ID" value="EME83889.1"/>
    <property type="molecule type" value="Genomic_DNA"/>
</dbReference>
<gene>
    <name evidence="1" type="ORF">MYCFIDRAFT_195093</name>
</gene>
<dbReference type="OrthoDB" id="3630041at2759"/>
<proteinExistence type="predicted"/>
<reference evidence="1 2" key="1">
    <citation type="journal article" date="2012" name="PLoS Pathog.">
        <title>Diverse lifestyles and strategies of plant pathogenesis encoded in the genomes of eighteen Dothideomycetes fungi.</title>
        <authorList>
            <person name="Ohm R.A."/>
            <person name="Feau N."/>
            <person name="Henrissat B."/>
            <person name="Schoch C.L."/>
            <person name="Horwitz B.A."/>
            <person name="Barry K.W."/>
            <person name="Condon B.J."/>
            <person name="Copeland A.C."/>
            <person name="Dhillon B."/>
            <person name="Glaser F."/>
            <person name="Hesse C.N."/>
            <person name="Kosti I."/>
            <person name="LaButti K."/>
            <person name="Lindquist E.A."/>
            <person name="Lucas S."/>
            <person name="Salamov A.A."/>
            <person name="Bradshaw R.E."/>
            <person name="Ciuffetti L."/>
            <person name="Hamelin R.C."/>
            <person name="Kema G.H.J."/>
            <person name="Lawrence C."/>
            <person name="Scott J.A."/>
            <person name="Spatafora J.W."/>
            <person name="Turgeon B.G."/>
            <person name="de Wit P.J.G.M."/>
            <person name="Zhong S."/>
            <person name="Goodwin S.B."/>
            <person name="Grigoriev I.V."/>
        </authorList>
    </citation>
    <scope>NUCLEOTIDE SEQUENCE [LARGE SCALE GENOMIC DNA]</scope>
    <source>
        <strain evidence="1 2">CIRAD86</strain>
    </source>
</reference>
<dbReference type="eggNOG" id="ENOG502RHB5">
    <property type="taxonomic scope" value="Eukaryota"/>
</dbReference>
<dbReference type="AlphaFoldDB" id="M2ZY62"/>
<sequence length="297" mass="33917">MATPDTDVGEYDQYWRLASYQKWTKATLLGALQSSGIVVSRSLTRHALIGIKHRLDRAMVYYGDQRISTDELRKFVRDRGLSLPTPATRKALVNVLVAADETRTFDRFQDLPPELREDIYKLYFDAFPEKLICPTQPPLTRTNRLIREEALPIFYKSIRFQLAFFYGQSQSTSDETINKGTLRPDFPTTAFLHQLSARPDQILRKVVIDIGVASIEGFRFLDSSVLISAELTVKPKKGQIDKDISRMGRKPKKGKELVANVRSELKRSLRGCSKRAKEMLKLKDIYAARRAAENGFL</sequence>
<dbReference type="HOGENOM" id="CLU_937269_0_0_1"/>
<dbReference type="KEGG" id="pfj:MYCFIDRAFT_195093"/>
<name>M2ZY62_PSEFD</name>
<organism evidence="1 2">
    <name type="scientific">Pseudocercospora fijiensis (strain CIRAD86)</name>
    <name type="common">Black leaf streak disease fungus</name>
    <name type="synonym">Mycosphaerella fijiensis</name>
    <dbReference type="NCBI Taxonomy" id="383855"/>
    <lineage>
        <taxon>Eukaryota</taxon>
        <taxon>Fungi</taxon>
        <taxon>Dikarya</taxon>
        <taxon>Ascomycota</taxon>
        <taxon>Pezizomycotina</taxon>
        <taxon>Dothideomycetes</taxon>
        <taxon>Dothideomycetidae</taxon>
        <taxon>Mycosphaerellales</taxon>
        <taxon>Mycosphaerellaceae</taxon>
        <taxon>Pseudocercospora</taxon>
    </lineage>
</organism>
<evidence type="ECO:0000313" key="1">
    <source>
        <dbReference type="EMBL" id="EME83889.1"/>
    </source>
</evidence>
<dbReference type="Proteomes" id="UP000016932">
    <property type="component" value="Unassembled WGS sequence"/>
</dbReference>
<dbReference type="GeneID" id="19335423"/>
<dbReference type="VEuPathDB" id="FungiDB:MYCFIDRAFT_195093"/>
<keyword evidence="2" id="KW-1185">Reference proteome</keyword>